<dbReference type="InterPro" id="IPR018060">
    <property type="entry name" value="HTH_AraC"/>
</dbReference>
<evidence type="ECO:0000313" key="5">
    <source>
        <dbReference type="EMBL" id="MDR7134552.1"/>
    </source>
</evidence>
<dbReference type="PANTHER" id="PTHR46796">
    <property type="entry name" value="HTH-TYPE TRANSCRIPTIONAL ACTIVATOR RHAS-RELATED"/>
    <property type="match status" value="1"/>
</dbReference>
<dbReference type="Pfam" id="PF12833">
    <property type="entry name" value="HTH_18"/>
    <property type="match status" value="1"/>
</dbReference>
<name>A0ABU1WAS6_9GAMM</name>
<dbReference type="InterPro" id="IPR050204">
    <property type="entry name" value="AraC_XylS_family_regulators"/>
</dbReference>
<protein>
    <submittedName>
        <fullName evidence="5">AraC family ethanolamine operon transcriptional activator</fullName>
    </submittedName>
</protein>
<dbReference type="EMBL" id="JAVDVY010000001">
    <property type="protein sequence ID" value="MDR7134552.1"/>
    <property type="molecule type" value="Genomic_DNA"/>
</dbReference>
<dbReference type="SMART" id="SM00342">
    <property type="entry name" value="HTH_ARAC"/>
    <property type="match status" value="1"/>
</dbReference>
<dbReference type="PROSITE" id="PS00041">
    <property type="entry name" value="HTH_ARAC_FAMILY_1"/>
    <property type="match status" value="1"/>
</dbReference>
<feature type="domain" description="HTH araC/xylS-type" evidence="4">
    <location>
        <begin position="194"/>
        <end position="294"/>
    </location>
</feature>
<gene>
    <name evidence="5" type="ORF">J2X06_001736</name>
</gene>
<dbReference type="SUPFAM" id="SSF46689">
    <property type="entry name" value="Homeodomain-like"/>
    <property type="match status" value="1"/>
</dbReference>
<dbReference type="InterPro" id="IPR009057">
    <property type="entry name" value="Homeodomain-like_sf"/>
</dbReference>
<keyword evidence="1" id="KW-0805">Transcription regulation</keyword>
<organism evidence="5 6">
    <name type="scientific">Lysobacter niastensis</name>
    <dbReference type="NCBI Taxonomy" id="380629"/>
    <lineage>
        <taxon>Bacteria</taxon>
        <taxon>Pseudomonadati</taxon>
        <taxon>Pseudomonadota</taxon>
        <taxon>Gammaproteobacteria</taxon>
        <taxon>Lysobacterales</taxon>
        <taxon>Lysobacteraceae</taxon>
        <taxon>Lysobacter</taxon>
    </lineage>
</organism>
<keyword evidence="6" id="KW-1185">Reference proteome</keyword>
<proteinExistence type="predicted"/>
<comment type="caution">
    <text evidence="5">The sequence shown here is derived from an EMBL/GenBank/DDBJ whole genome shotgun (WGS) entry which is preliminary data.</text>
</comment>
<dbReference type="RefSeq" id="WP_310060912.1">
    <property type="nucleotide sequence ID" value="NZ_JAVDVY010000001.1"/>
</dbReference>
<reference evidence="5 6" key="1">
    <citation type="submission" date="2023-07" db="EMBL/GenBank/DDBJ databases">
        <title>Sorghum-associated microbial communities from plants grown in Nebraska, USA.</title>
        <authorList>
            <person name="Schachtman D."/>
        </authorList>
    </citation>
    <scope>NUCLEOTIDE SEQUENCE [LARGE SCALE GENOMIC DNA]</scope>
    <source>
        <strain evidence="5 6">BE198</strain>
    </source>
</reference>
<keyword evidence="2" id="KW-0238">DNA-binding</keyword>
<evidence type="ECO:0000256" key="2">
    <source>
        <dbReference type="ARBA" id="ARBA00023125"/>
    </source>
</evidence>
<evidence type="ECO:0000259" key="4">
    <source>
        <dbReference type="PROSITE" id="PS01124"/>
    </source>
</evidence>
<keyword evidence="3" id="KW-0804">Transcription</keyword>
<dbReference type="InterPro" id="IPR018062">
    <property type="entry name" value="HTH_AraC-typ_CS"/>
</dbReference>
<sequence length="299" mass="32617">MRGVQGRHLLVGRSVLDWTLSVLDLEGVTVMDGSCGGSSAYQGACLADRYALFVPVSRVERLKINGRPIDQETPAWMPPAVDCRIPHEVGLTWLAIVIGRGSVDRWLDDDLVASDFLALGTGRANALDIQRAATLAYGALRVAAGGPDALDSAHARNWLRHQLLEAALSVLQSIPPGQTARQGRPRIARQEVLDRVLQFMEERIDQPIQVADCCARVGVSAATLQNIFVEQFGISPHRYLMLKRLHGIRSALRHATPADTVSSICARFGVWDFGRFASQYKRHFGVAPSQALGVRHSAG</sequence>
<evidence type="ECO:0000313" key="6">
    <source>
        <dbReference type="Proteomes" id="UP001251524"/>
    </source>
</evidence>
<evidence type="ECO:0000256" key="1">
    <source>
        <dbReference type="ARBA" id="ARBA00023015"/>
    </source>
</evidence>
<dbReference type="Gene3D" id="1.10.10.60">
    <property type="entry name" value="Homeodomain-like"/>
    <property type="match status" value="1"/>
</dbReference>
<dbReference type="PROSITE" id="PS01124">
    <property type="entry name" value="HTH_ARAC_FAMILY_2"/>
    <property type="match status" value="1"/>
</dbReference>
<accession>A0ABU1WAS6</accession>
<dbReference type="Proteomes" id="UP001251524">
    <property type="component" value="Unassembled WGS sequence"/>
</dbReference>
<evidence type="ECO:0000256" key="3">
    <source>
        <dbReference type="ARBA" id="ARBA00023163"/>
    </source>
</evidence>